<dbReference type="GO" id="GO:0003723">
    <property type="term" value="F:RNA binding"/>
    <property type="evidence" value="ECO:0007669"/>
    <property type="project" value="UniProtKB-KW"/>
</dbReference>
<keyword evidence="6" id="KW-0694">RNA-binding</keyword>
<dbReference type="InterPro" id="IPR001737">
    <property type="entry name" value="KsgA/Erm"/>
</dbReference>
<evidence type="ECO:0000256" key="2">
    <source>
        <dbReference type="ARBA" id="ARBA00022552"/>
    </source>
</evidence>
<evidence type="ECO:0000256" key="4">
    <source>
        <dbReference type="ARBA" id="ARBA00022679"/>
    </source>
</evidence>
<reference evidence="8" key="1">
    <citation type="submission" date="2018-05" db="EMBL/GenBank/DDBJ databases">
        <authorList>
            <person name="Lanie J.A."/>
            <person name="Ng W.-L."/>
            <person name="Kazmierczak K.M."/>
            <person name="Andrzejewski T.M."/>
            <person name="Davidsen T.M."/>
            <person name="Wayne K.J."/>
            <person name="Tettelin H."/>
            <person name="Glass J.I."/>
            <person name="Rusch D."/>
            <person name="Podicherti R."/>
            <person name="Tsui H.-C.T."/>
            <person name="Winkler M.E."/>
        </authorList>
    </citation>
    <scope>NUCLEOTIDE SEQUENCE</scope>
</reference>
<dbReference type="GO" id="GO:0000179">
    <property type="term" value="F:rRNA (adenine-N6,N6-)-dimethyltransferase activity"/>
    <property type="evidence" value="ECO:0007669"/>
    <property type="project" value="InterPro"/>
</dbReference>
<dbReference type="PANTHER" id="PTHR11727:SF7">
    <property type="entry name" value="DIMETHYLADENOSINE TRANSFERASE-RELATED"/>
    <property type="match status" value="1"/>
</dbReference>
<evidence type="ECO:0000256" key="6">
    <source>
        <dbReference type="ARBA" id="ARBA00022884"/>
    </source>
</evidence>
<keyword evidence="2" id="KW-0698">rRNA processing</keyword>
<dbReference type="PROSITE" id="PS51689">
    <property type="entry name" value="SAM_RNA_A_N6_MT"/>
    <property type="match status" value="1"/>
</dbReference>
<dbReference type="NCBIfam" id="TIGR00755">
    <property type="entry name" value="ksgA"/>
    <property type="match status" value="1"/>
</dbReference>
<dbReference type="AlphaFoldDB" id="A0A381S2P3"/>
<sequence length="236" mass="26472">MVEIGGGHGALTFPLVKHLNQLHVVELDGQLADQLIDKCPKPERLRVYRLDALKFDFSGLARNKASLRVVGNLPYNISTPLLFHLLVHRAAIRDMYLMLQREVANRMTATPGSKQYGRLTVNLALWAEPKKCFDVGPGAFNPAPEVWSTIVSLQPSAKPRFAVNDPNHFSKLVTRAFSMRRKTIANSLKGWLEPEKIRRAQINPRARPETLTPEEFAKLSNLCKTTVDPSQLSKSP</sequence>
<keyword evidence="4" id="KW-0808">Transferase</keyword>
<dbReference type="Pfam" id="PF00398">
    <property type="entry name" value="RrnaAD"/>
    <property type="match status" value="1"/>
</dbReference>
<keyword evidence="3" id="KW-0489">Methyltransferase</keyword>
<dbReference type="FunFam" id="1.10.8.100:FF:000001">
    <property type="entry name" value="Ribosomal RNA small subunit methyltransferase A"/>
    <property type="match status" value="1"/>
</dbReference>
<dbReference type="GO" id="GO:0005829">
    <property type="term" value="C:cytosol"/>
    <property type="evidence" value="ECO:0007669"/>
    <property type="project" value="TreeGrafter"/>
</dbReference>
<keyword evidence="5" id="KW-0949">S-adenosyl-L-methionine</keyword>
<dbReference type="InterPro" id="IPR023165">
    <property type="entry name" value="rRNA_Ade_diMease-like_C"/>
</dbReference>
<dbReference type="InterPro" id="IPR029063">
    <property type="entry name" value="SAM-dependent_MTases_sf"/>
</dbReference>
<dbReference type="InterPro" id="IPR020598">
    <property type="entry name" value="rRNA_Ade_methylase_Trfase_N"/>
</dbReference>
<dbReference type="Gene3D" id="1.10.8.100">
    <property type="entry name" value="Ribosomal RNA adenine dimethylase-like, domain 2"/>
    <property type="match status" value="1"/>
</dbReference>
<name>A0A381S2P3_9ZZZZ</name>
<dbReference type="InterPro" id="IPR020596">
    <property type="entry name" value="rRNA_Ade_Mease_Trfase_CS"/>
</dbReference>
<keyword evidence="1" id="KW-0963">Cytoplasm</keyword>
<evidence type="ECO:0000256" key="3">
    <source>
        <dbReference type="ARBA" id="ARBA00022603"/>
    </source>
</evidence>
<dbReference type="PANTHER" id="PTHR11727">
    <property type="entry name" value="DIMETHYLADENOSINE TRANSFERASE"/>
    <property type="match status" value="1"/>
</dbReference>
<dbReference type="InterPro" id="IPR011530">
    <property type="entry name" value="rRNA_adenine_dimethylase"/>
</dbReference>
<dbReference type="SMART" id="SM00650">
    <property type="entry name" value="rADc"/>
    <property type="match status" value="1"/>
</dbReference>
<organism evidence="8">
    <name type="scientific">marine metagenome</name>
    <dbReference type="NCBI Taxonomy" id="408172"/>
    <lineage>
        <taxon>unclassified sequences</taxon>
        <taxon>metagenomes</taxon>
        <taxon>ecological metagenomes</taxon>
    </lineage>
</organism>
<evidence type="ECO:0000256" key="1">
    <source>
        <dbReference type="ARBA" id="ARBA00022490"/>
    </source>
</evidence>
<proteinExistence type="inferred from homology"/>
<protein>
    <recommendedName>
        <fullName evidence="7">Ribosomal RNA adenine methylase transferase N-terminal domain-containing protein</fullName>
    </recommendedName>
</protein>
<evidence type="ECO:0000313" key="8">
    <source>
        <dbReference type="EMBL" id="SUZ97709.1"/>
    </source>
</evidence>
<evidence type="ECO:0000259" key="7">
    <source>
        <dbReference type="SMART" id="SM00650"/>
    </source>
</evidence>
<dbReference type="Gene3D" id="3.40.50.150">
    <property type="entry name" value="Vaccinia Virus protein VP39"/>
    <property type="match status" value="1"/>
</dbReference>
<evidence type="ECO:0000256" key="5">
    <source>
        <dbReference type="ARBA" id="ARBA00022691"/>
    </source>
</evidence>
<dbReference type="SUPFAM" id="SSF53335">
    <property type="entry name" value="S-adenosyl-L-methionine-dependent methyltransferases"/>
    <property type="match status" value="1"/>
</dbReference>
<feature type="domain" description="Ribosomal RNA adenine methylase transferase N-terminal" evidence="7">
    <location>
        <begin position="1"/>
        <end position="157"/>
    </location>
</feature>
<dbReference type="HAMAP" id="MF_00607">
    <property type="entry name" value="16SrRNA_methyltr_A"/>
    <property type="match status" value="1"/>
</dbReference>
<dbReference type="EMBL" id="UINC01002534">
    <property type="protein sequence ID" value="SUZ97709.1"/>
    <property type="molecule type" value="Genomic_DNA"/>
</dbReference>
<dbReference type="PROSITE" id="PS01131">
    <property type="entry name" value="RRNA_A_DIMETH"/>
    <property type="match status" value="1"/>
</dbReference>
<gene>
    <name evidence="8" type="ORF">METZ01_LOCUS50563</name>
</gene>
<accession>A0A381S2P3</accession>